<dbReference type="EMBL" id="ADKX01000046">
    <property type="protein sequence ID" value="EFW03557.1"/>
    <property type="molecule type" value="Genomic_DNA"/>
</dbReference>
<keyword evidence="2" id="KW-1185">Reference proteome</keyword>
<dbReference type="GeneID" id="78231488"/>
<name>E7GEV6_9FIRM</name>
<comment type="caution">
    <text evidence="1">The sequence shown here is derived from an EMBL/GenBank/DDBJ whole genome shotgun (WGS) entry which is preliminary data.</text>
</comment>
<accession>E7GEV6</accession>
<organism evidence="1 2">
    <name type="scientific">Coprobacillus cateniformis</name>
    <dbReference type="NCBI Taxonomy" id="100884"/>
    <lineage>
        <taxon>Bacteria</taxon>
        <taxon>Bacillati</taxon>
        <taxon>Bacillota</taxon>
        <taxon>Erysipelotrichia</taxon>
        <taxon>Erysipelotrichales</taxon>
        <taxon>Coprobacillaceae</taxon>
        <taxon>Coprobacillus</taxon>
    </lineage>
</organism>
<dbReference type="HOGENOM" id="CLU_2552447_0_0_9"/>
<reference evidence="1 2" key="1">
    <citation type="submission" date="2010-12" db="EMBL/GenBank/DDBJ databases">
        <title>The Genome Sequence of Coprobacillus sp. strain 29_1.</title>
        <authorList>
            <consortium name="The Broad Institute Genome Sequencing Platform"/>
            <person name="Earl A."/>
            <person name="Ward D."/>
            <person name="Feldgarden M."/>
            <person name="Gevers D."/>
            <person name="Daigneault M."/>
            <person name="Sibley C.D."/>
            <person name="White A."/>
            <person name="Strauss J."/>
            <person name="Allen-Vercoe E."/>
            <person name="Young S.K."/>
            <person name="Zeng Q."/>
            <person name="Gargeya S."/>
            <person name="Fitzgerald M."/>
            <person name="Haas B."/>
            <person name="Abouelleil A."/>
            <person name="Alvarado L."/>
            <person name="Arachchi H.M."/>
            <person name="Berlin A."/>
            <person name="Brown A."/>
            <person name="Chapman S.B."/>
            <person name="Chen Z."/>
            <person name="Dunbar C."/>
            <person name="Freedman E."/>
            <person name="Gearin G."/>
            <person name="Gellesch M."/>
            <person name="Goldberg J."/>
            <person name="Griggs A."/>
            <person name="Gujja S."/>
            <person name="Heilman E."/>
            <person name="Heiman D."/>
            <person name="Howarth C."/>
            <person name="Larson L."/>
            <person name="Lui A."/>
            <person name="MacDonald P.J.P."/>
            <person name="Mehta T."/>
            <person name="Montmayeur A."/>
            <person name="Murphy C."/>
            <person name="Neiman D."/>
            <person name="Pearson M."/>
            <person name="Priest M."/>
            <person name="Roberts A."/>
            <person name="Saif S."/>
            <person name="Shea T."/>
            <person name="Shenoy N."/>
            <person name="Sisk P."/>
            <person name="Stolte C."/>
            <person name="Sykes S."/>
            <person name="White J."/>
            <person name="Yandava C."/>
            <person name="Nusbaum C."/>
            <person name="Birren B."/>
        </authorList>
    </citation>
    <scope>NUCLEOTIDE SEQUENCE [LARGE SCALE GENOMIC DNA]</scope>
    <source>
        <strain evidence="1 2">29_1</strain>
    </source>
</reference>
<gene>
    <name evidence="1" type="ORF">HMPREF9488_03248</name>
</gene>
<evidence type="ECO:0000313" key="2">
    <source>
        <dbReference type="Proteomes" id="UP000003157"/>
    </source>
</evidence>
<dbReference type="Proteomes" id="UP000003157">
    <property type="component" value="Unassembled WGS sequence"/>
</dbReference>
<proteinExistence type="predicted"/>
<dbReference type="RefSeq" id="WP_008790330.1">
    <property type="nucleotide sequence ID" value="NZ_AKCB01000004.1"/>
</dbReference>
<evidence type="ECO:0000313" key="1">
    <source>
        <dbReference type="EMBL" id="EFW03557.1"/>
    </source>
</evidence>
<sequence>MELKGKFKIKKILRKTQAKLFKDLKVGDEIEIIKELCKEGGAFSGRTASYIIVKDNKGNQIDSTLRIVGNILPCFEWEELKI</sequence>
<protein>
    <submittedName>
        <fullName evidence="1">Uncharacterized protein</fullName>
    </submittedName>
</protein>
<dbReference type="STRING" id="100884.GCA_000269565_03744"/>
<dbReference type="AlphaFoldDB" id="E7GEV6"/>